<gene>
    <name evidence="1" type="ORF">DNHGIG_12350</name>
</gene>
<comment type="caution">
    <text evidence="1">The sequence shown here is derived from an EMBL/GenBank/DDBJ whole genome shotgun (WGS) entry which is preliminary data.</text>
</comment>
<dbReference type="EMBL" id="BOQE01000001">
    <property type="protein sequence ID" value="GIM45686.1"/>
    <property type="molecule type" value="Genomic_DNA"/>
</dbReference>
<evidence type="ECO:0000313" key="1">
    <source>
        <dbReference type="EMBL" id="GIM45686.1"/>
    </source>
</evidence>
<dbReference type="Proteomes" id="UP001057291">
    <property type="component" value="Unassembled WGS sequence"/>
</dbReference>
<protein>
    <recommendedName>
        <fullName evidence="3">TATA-box binding protein</fullName>
    </recommendedName>
</protein>
<proteinExistence type="predicted"/>
<dbReference type="Gene3D" id="3.30.360.40">
    <property type="entry name" value="YwmB-like"/>
    <property type="match status" value="1"/>
</dbReference>
<organism evidence="1 2">
    <name type="scientific">Collibacillus ludicampi</name>
    <dbReference type="NCBI Taxonomy" id="2771369"/>
    <lineage>
        <taxon>Bacteria</taxon>
        <taxon>Bacillati</taxon>
        <taxon>Bacillota</taxon>
        <taxon>Bacilli</taxon>
        <taxon>Bacillales</taxon>
        <taxon>Alicyclobacillaceae</taxon>
        <taxon>Collibacillus</taxon>
    </lineage>
</organism>
<dbReference type="AlphaFoldDB" id="A0AAV4LD85"/>
<dbReference type="InterPro" id="IPR036209">
    <property type="entry name" value="YwmB-like_sf"/>
</dbReference>
<evidence type="ECO:0008006" key="3">
    <source>
        <dbReference type="Google" id="ProtNLM"/>
    </source>
</evidence>
<accession>A0AAV4LD85</accession>
<keyword evidence="2" id="KW-1185">Reference proteome</keyword>
<reference evidence="1" key="1">
    <citation type="journal article" date="2023" name="Int. J. Syst. Evol. Microbiol.">
        <title>Collibacillus ludicampi gen. nov., sp. nov., a new soil bacterium of the family Alicyclobacillaceae.</title>
        <authorList>
            <person name="Jojima T."/>
            <person name="Ioku Y."/>
            <person name="Fukuta Y."/>
            <person name="Shirasaka N."/>
            <person name="Matsumura Y."/>
            <person name="Mori M."/>
        </authorList>
    </citation>
    <scope>NUCLEOTIDE SEQUENCE</scope>
    <source>
        <strain evidence="1">TP075</strain>
    </source>
</reference>
<dbReference type="Pfam" id="PF08680">
    <property type="entry name" value="DUF1779"/>
    <property type="match status" value="1"/>
</dbReference>
<dbReference type="InterPro" id="IPR014794">
    <property type="entry name" value="DUF1779"/>
</dbReference>
<dbReference type="RefSeq" id="WP_282198865.1">
    <property type="nucleotide sequence ID" value="NZ_BOQE01000001.1"/>
</dbReference>
<evidence type="ECO:0000313" key="2">
    <source>
        <dbReference type="Proteomes" id="UP001057291"/>
    </source>
</evidence>
<sequence length="252" mass="28074">MVKKVGVSVFVLLLCIMSLSMLPVNRTMAESAPMSDIVKQTFDLTGATAEGYGVYAFSEINRTFLSMNKLEEMAASLNRTLSIRNPQTYRVQDGSQNLYQIYGVWAPDTKVSLVITSTNFTGHQPQTTLVIRVEKSSQDIADLPDSIQTVRDTVSQTSKTPQISTCINGFSNDRMDSMGRNDLFSKIFRFLKLEERETIRSDGMTIISGYSPRSQEYSLVGGKKTNIQIILRDDASKRKTQIIVGTPIVSTE</sequence>
<name>A0AAV4LD85_9BACL</name>
<dbReference type="SUPFAM" id="SSF143842">
    <property type="entry name" value="YwmB-like"/>
    <property type="match status" value="1"/>
</dbReference>